<reference evidence="1" key="1">
    <citation type="submission" date="2022-06" db="EMBL/GenBank/DDBJ databases">
        <authorList>
            <person name="Legras J.-L."/>
            <person name="Devillers H."/>
            <person name="Grondin C."/>
        </authorList>
    </citation>
    <scope>NUCLEOTIDE SEQUENCE</scope>
    <source>
        <strain evidence="1">CLIB 1444</strain>
    </source>
</reference>
<dbReference type="EMBL" id="CALSDN010000001">
    <property type="protein sequence ID" value="CAH6718873.1"/>
    <property type="molecule type" value="Genomic_DNA"/>
</dbReference>
<comment type="caution">
    <text evidence="1">The sequence shown here is derived from an EMBL/GenBank/DDBJ whole genome shotgun (WGS) entry which is preliminary data.</text>
</comment>
<dbReference type="Proteomes" id="UP001152531">
    <property type="component" value="Unassembled WGS sequence"/>
</dbReference>
<name>A0ACA9Y1Q8_9ASCO</name>
<protein>
    <submittedName>
        <fullName evidence="1">Uncharacterized protein</fullName>
    </submittedName>
</protein>
<proteinExistence type="predicted"/>
<organism evidence="1 2">
    <name type="scientific">[Candida] jaroonii</name>
    <dbReference type="NCBI Taxonomy" id="467808"/>
    <lineage>
        <taxon>Eukaryota</taxon>
        <taxon>Fungi</taxon>
        <taxon>Dikarya</taxon>
        <taxon>Ascomycota</taxon>
        <taxon>Saccharomycotina</taxon>
        <taxon>Pichiomycetes</taxon>
        <taxon>Debaryomycetaceae</taxon>
        <taxon>Yamadazyma</taxon>
    </lineage>
</organism>
<gene>
    <name evidence="1" type="ORF">CLIB1444_01S16402</name>
</gene>
<sequence length="384" mass="45263">MQVVQTFSSIKAHGTGEDWYRLLNLDPNKNSSILTVYKCNENDIQTIKNYLQSSNLKDEQSLIESFIDYCYQLDPYDKDSNHDLINGFLQKLFPLVLKNTMFIKTFKSGILFALKLELIDANHILRFFNMLKNTCSTNEMKDLLLFLGNLLIKTYLELNLIICKNIFTNLNTLNLDYRSFNKRKILIYKMNLSRYYLYKNSLIQCFRNVQWCLLNCLNIDVLALFLPLSIMLGRRIKFSYLRSVYRGDLVDFYEKVSICVHNGDLQGFNQLVDNRKDNEMILKLLKTKCFILIIRNLFFKVFRIVNNHNISFNYLKTALNFVKFKNNDMIIENLLVSLIDQNLIKGKILPNSRSLVLSKVNPFPKVFDVYKTFDARDDFWLSDL</sequence>
<accession>A0ACA9Y1Q8</accession>
<evidence type="ECO:0000313" key="1">
    <source>
        <dbReference type="EMBL" id="CAH6718873.1"/>
    </source>
</evidence>
<evidence type="ECO:0000313" key="2">
    <source>
        <dbReference type="Proteomes" id="UP001152531"/>
    </source>
</evidence>
<keyword evidence="2" id="KW-1185">Reference proteome</keyword>